<keyword evidence="1" id="KW-1133">Transmembrane helix</keyword>
<sequence>MAETDPRPVLLRAPNRRLGLRRVRRTLVVLACLVAPALVVMVPMWVNDARLNGMMERILDRPPLPDTMVSRVQGTVGLLEGNGNHCDYLVRISVYTSLSSAEIEAHYGSATRVHVEAPASEGSASEGSAGDVPAGEAKSMILEFLATDDAGWDLRCH</sequence>
<keyword evidence="3" id="KW-1185">Reference proteome</keyword>
<gene>
    <name evidence="2" type="ORF">GCM10012289_72300</name>
</gene>
<feature type="transmembrane region" description="Helical" evidence="1">
    <location>
        <begin position="26"/>
        <end position="46"/>
    </location>
</feature>
<name>A0A917ZHN3_9ACTN</name>
<dbReference type="AlphaFoldDB" id="A0A917ZHN3"/>
<keyword evidence="1" id="KW-0812">Transmembrane</keyword>
<reference evidence="2" key="1">
    <citation type="journal article" date="2014" name="Int. J. Syst. Evol. Microbiol.">
        <title>Complete genome sequence of Corynebacterium casei LMG S-19264T (=DSM 44701T), isolated from a smear-ripened cheese.</title>
        <authorList>
            <consortium name="US DOE Joint Genome Institute (JGI-PGF)"/>
            <person name="Walter F."/>
            <person name="Albersmeier A."/>
            <person name="Kalinowski J."/>
            <person name="Ruckert C."/>
        </authorList>
    </citation>
    <scope>NUCLEOTIDE SEQUENCE</scope>
    <source>
        <strain evidence="2">CGMCC 4.7368</strain>
    </source>
</reference>
<reference evidence="2" key="2">
    <citation type="submission" date="2020-09" db="EMBL/GenBank/DDBJ databases">
        <authorList>
            <person name="Sun Q."/>
            <person name="Zhou Y."/>
        </authorList>
    </citation>
    <scope>NUCLEOTIDE SEQUENCE</scope>
    <source>
        <strain evidence="2">CGMCC 4.7368</strain>
    </source>
</reference>
<proteinExistence type="predicted"/>
<comment type="caution">
    <text evidence="2">The sequence shown here is derived from an EMBL/GenBank/DDBJ whole genome shotgun (WGS) entry which is preliminary data.</text>
</comment>
<dbReference type="RefSeq" id="WP_189128735.1">
    <property type="nucleotide sequence ID" value="NZ_BMNH01000040.1"/>
</dbReference>
<keyword evidence="1" id="KW-0472">Membrane</keyword>
<evidence type="ECO:0000256" key="1">
    <source>
        <dbReference type="SAM" id="Phobius"/>
    </source>
</evidence>
<evidence type="ECO:0000313" key="3">
    <source>
        <dbReference type="Proteomes" id="UP000646523"/>
    </source>
</evidence>
<dbReference type="Proteomes" id="UP000646523">
    <property type="component" value="Unassembled WGS sequence"/>
</dbReference>
<organism evidence="2 3">
    <name type="scientific">Nonomuraea cavernae</name>
    <dbReference type="NCBI Taxonomy" id="2045107"/>
    <lineage>
        <taxon>Bacteria</taxon>
        <taxon>Bacillati</taxon>
        <taxon>Actinomycetota</taxon>
        <taxon>Actinomycetes</taxon>
        <taxon>Streptosporangiales</taxon>
        <taxon>Streptosporangiaceae</taxon>
        <taxon>Nonomuraea</taxon>
    </lineage>
</organism>
<dbReference type="EMBL" id="BMNH01000040">
    <property type="protein sequence ID" value="GGO82022.1"/>
    <property type="molecule type" value="Genomic_DNA"/>
</dbReference>
<evidence type="ECO:0000313" key="2">
    <source>
        <dbReference type="EMBL" id="GGO82022.1"/>
    </source>
</evidence>
<accession>A0A917ZHN3</accession>
<protein>
    <submittedName>
        <fullName evidence="2">Uncharacterized protein</fullName>
    </submittedName>
</protein>